<feature type="transmembrane region" description="Helical" evidence="1">
    <location>
        <begin position="83"/>
        <end position="103"/>
    </location>
</feature>
<keyword evidence="3" id="KW-1185">Reference proteome</keyword>
<dbReference type="EMBL" id="CP036316">
    <property type="protein sequence ID" value="QDT67034.1"/>
    <property type="molecule type" value="Genomic_DNA"/>
</dbReference>
<dbReference type="Pfam" id="PF05656">
    <property type="entry name" value="DUF805"/>
    <property type="match status" value="1"/>
</dbReference>
<evidence type="ECO:0000313" key="3">
    <source>
        <dbReference type="Proteomes" id="UP000319976"/>
    </source>
</evidence>
<dbReference type="OrthoDB" id="9812349at2"/>
<gene>
    <name evidence="2" type="primary">yhaH</name>
    <name evidence="2" type="ORF">V22_43060</name>
</gene>
<accession>A0A517TF88</accession>
<protein>
    <submittedName>
        <fullName evidence="2">Inner membrane protein YhaH</fullName>
    </submittedName>
</protein>
<feature type="transmembrane region" description="Helical" evidence="1">
    <location>
        <begin position="23"/>
        <end position="44"/>
    </location>
</feature>
<keyword evidence="1" id="KW-1133">Transmembrane helix</keyword>
<keyword evidence="1" id="KW-0472">Membrane</keyword>
<organism evidence="2 3">
    <name type="scientific">Calycomorphotria hydatis</name>
    <dbReference type="NCBI Taxonomy" id="2528027"/>
    <lineage>
        <taxon>Bacteria</taxon>
        <taxon>Pseudomonadati</taxon>
        <taxon>Planctomycetota</taxon>
        <taxon>Planctomycetia</taxon>
        <taxon>Planctomycetales</taxon>
        <taxon>Planctomycetaceae</taxon>
        <taxon>Calycomorphotria</taxon>
    </lineage>
</organism>
<evidence type="ECO:0000256" key="1">
    <source>
        <dbReference type="SAM" id="Phobius"/>
    </source>
</evidence>
<dbReference type="PANTHER" id="PTHR34980">
    <property type="entry name" value="INNER MEMBRANE PROTEIN-RELATED-RELATED"/>
    <property type="match status" value="1"/>
</dbReference>
<reference evidence="2 3" key="1">
    <citation type="submission" date="2019-02" db="EMBL/GenBank/DDBJ databases">
        <title>Deep-cultivation of Planctomycetes and their phenomic and genomic characterization uncovers novel biology.</title>
        <authorList>
            <person name="Wiegand S."/>
            <person name="Jogler M."/>
            <person name="Boedeker C."/>
            <person name="Pinto D."/>
            <person name="Vollmers J."/>
            <person name="Rivas-Marin E."/>
            <person name="Kohn T."/>
            <person name="Peeters S.H."/>
            <person name="Heuer A."/>
            <person name="Rast P."/>
            <person name="Oberbeckmann S."/>
            <person name="Bunk B."/>
            <person name="Jeske O."/>
            <person name="Meyerdierks A."/>
            <person name="Storesund J.E."/>
            <person name="Kallscheuer N."/>
            <person name="Luecker S."/>
            <person name="Lage O.M."/>
            <person name="Pohl T."/>
            <person name="Merkel B.J."/>
            <person name="Hornburger P."/>
            <person name="Mueller R.-W."/>
            <person name="Bruemmer F."/>
            <person name="Labrenz M."/>
            <person name="Spormann A.M."/>
            <person name="Op den Camp H."/>
            <person name="Overmann J."/>
            <person name="Amann R."/>
            <person name="Jetten M.S.M."/>
            <person name="Mascher T."/>
            <person name="Medema M.H."/>
            <person name="Devos D.P."/>
            <person name="Kaster A.-K."/>
            <person name="Ovreas L."/>
            <person name="Rohde M."/>
            <person name="Galperin M.Y."/>
            <person name="Jogler C."/>
        </authorList>
    </citation>
    <scope>NUCLEOTIDE SEQUENCE [LARGE SCALE GENOMIC DNA]</scope>
    <source>
        <strain evidence="2 3">V22</strain>
    </source>
</reference>
<dbReference type="GO" id="GO:0005886">
    <property type="term" value="C:plasma membrane"/>
    <property type="evidence" value="ECO:0007669"/>
    <property type="project" value="TreeGrafter"/>
</dbReference>
<keyword evidence="1" id="KW-0812">Transmembrane</keyword>
<feature type="transmembrane region" description="Helical" evidence="1">
    <location>
        <begin position="50"/>
        <end position="71"/>
    </location>
</feature>
<sequence>MNYYLDVWKKYAKFDGRARGKEYWYFVLFNILISFVLGLIDGAIMEATDAPVGVLGLLYMLAALIPGIAVTIRRLHDTGRSGFWILISFIPLVGPLILLIFLAGSTQPGPNEYGPDPTLEGEPAAEF</sequence>
<name>A0A517TF88_9PLAN</name>
<dbReference type="AlphaFoldDB" id="A0A517TF88"/>
<dbReference type="Proteomes" id="UP000319976">
    <property type="component" value="Chromosome"/>
</dbReference>
<proteinExistence type="predicted"/>
<evidence type="ECO:0000313" key="2">
    <source>
        <dbReference type="EMBL" id="QDT67034.1"/>
    </source>
</evidence>
<dbReference type="KEGG" id="chya:V22_43060"/>
<dbReference type="RefSeq" id="WP_145266656.1">
    <property type="nucleotide sequence ID" value="NZ_CP036316.1"/>
</dbReference>
<dbReference type="PANTHER" id="PTHR34980:SF2">
    <property type="entry name" value="INNER MEMBRANE PROTEIN YHAH-RELATED"/>
    <property type="match status" value="1"/>
</dbReference>
<dbReference type="InterPro" id="IPR008523">
    <property type="entry name" value="DUF805"/>
</dbReference>